<protein>
    <recommendedName>
        <fullName evidence="3">DUF4912 domain-containing protein</fullName>
    </recommendedName>
</protein>
<name>A0A2N5M4B3_9BACI</name>
<sequence length="159" mass="18009">MEKNIIHPGNKDHYISAVLQNENIIVLHWSVSDYKKQIIAFSMGVQPLQLKKQCRIYDVTGISFTGNNARMYMDVPLPDQAGTWKLSGVKPNRSYIIDIGYKGNSTLIPILRSKVIHTPGAGVISEDFTLDTGSWKRGQKEECGWIEQVSTYTQYETNE</sequence>
<comment type="caution">
    <text evidence="1">The sequence shown here is derived from an EMBL/GenBank/DDBJ whole genome shotgun (WGS) entry which is preliminary data.</text>
</comment>
<organism evidence="1 2">
    <name type="scientific">Peribacillus deserti</name>
    <dbReference type="NCBI Taxonomy" id="673318"/>
    <lineage>
        <taxon>Bacteria</taxon>
        <taxon>Bacillati</taxon>
        <taxon>Bacillota</taxon>
        <taxon>Bacilli</taxon>
        <taxon>Bacillales</taxon>
        <taxon>Bacillaceae</taxon>
        <taxon>Peribacillus</taxon>
    </lineage>
</organism>
<dbReference type="InterPro" id="IPR032585">
    <property type="entry name" value="DUF4912"/>
</dbReference>
<dbReference type="Proteomes" id="UP000234748">
    <property type="component" value="Unassembled WGS sequence"/>
</dbReference>
<dbReference type="EMBL" id="PGUY01000045">
    <property type="protein sequence ID" value="PLT29200.1"/>
    <property type="molecule type" value="Genomic_DNA"/>
</dbReference>
<evidence type="ECO:0000313" key="1">
    <source>
        <dbReference type="EMBL" id="PLT29200.1"/>
    </source>
</evidence>
<accession>A0A2N5M4B3</accession>
<reference evidence="1 2" key="1">
    <citation type="submission" date="2017-11" db="EMBL/GenBank/DDBJ databases">
        <title>Comparitive Functional Genomics of Dry Heat Resistant strains isolated from the Viking Spacecraft.</title>
        <authorList>
            <person name="Seuylemezian A."/>
            <person name="Cooper K."/>
            <person name="Vaishampayan P."/>
        </authorList>
    </citation>
    <scope>NUCLEOTIDE SEQUENCE [LARGE SCALE GENOMIC DNA]</scope>
    <source>
        <strain evidence="1 2">V1-29</strain>
    </source>
</reference>
<dbReference type="Pfam" id="PF16258">
    <property type="entry name" value="DUF4912"/>
    <property type="match status" value="1"/>
</dbReference>
<proteinExistence type="predicted"/>
<evidence type="ECO:0008006" key="3">
    <source>
        <dbReference type="Google" id="ProtNLM"/>
    </source>
</evidence>
<keyword evidence="2" id="KW-1185">Reference proteome</keyword>
<evidence type="ECO:0000313" key="2">
    <source>
        <dbReference type="Proteomes" id="UP000234748"/>
    </source>
</evidence>
<dbReference type="AlphaFoldDB" id="A0A2N5M4B3"/>
<dbReference type="OrthoDB" id="9812700at2"/>
<dbReference type="RefSeq" id="WP_101643473.1">
    <property type="nucleotide sequence ID" value="NZ_PGUY01000045.1"/>
</dbReference>
<gene>
    <name evidence="1" type="ORF">CUU66_14745</name>
</gene>